<dbReference type="eggNOG" id="COG3381">
    <property type="taxonomic scope" value="Bacteria"/>
</dbReference>
<organism evidence="2 3">
    <name type="scientific">Alkalilimnicola ehrlichii (strain ATCC BAA-1101 / DSM 17681 / MLHE-1)</name>
    <dbReference type="NCBI Taxonomy" id="187272"/>
    <lineage>
        <taxon>Bacteria</taxon>
        <taxon>Pseudomonadati</taxon>
        <taxon>Pseudomonadota</taxon>
        <taxon>Gammaproteobacteria</taxon>
        <taxon>Chromatiales</taxon>
        <taxon>Ectothiorhodospiraceae</taxon>
        <taxon>Alkalilimnicola</taxon>
    </lineage>
</organism>
<dbReference type="Proteomes" id="UP000001962">
    <property type="component" value="Chromosome"/>
</dbReference>
<evidence type="ECO:0000313" key="3">
    <source>
        <dbReference type="Proteomes" id="UP000001962"/>
    </source>
</evidence>
<dbReference type="Gene3D" id="1.10.3480.10">
    <property type="entry name" value="TorD-like"/>
    <property type="match status" value="1"/>
</dbReference>
<sequence>MKGAAQMPTEARDSDQTLRAATWQLLGTLLAAPPEESLLKELRQIRPESAPEHADRTLMNEGWRALNEMAEGYTPASLATEYQDLFIGAPEGELVPYASWYLTGSLMERPLVRLRADLQALGIVRQDGVTEPEDHAGALCEIMAFLVSDPDTPLAEEKRFFQTHIEPWMGRLMEDLQTANSARGYRAVGVFGERYLALEDRYLKMLA</sequence>
<accession>Q0A954</accession>
<dbReference type="PANTHER" id="PTHR34227:SF1">
    <property type="entry name" value="DIMETHYL SULFOXIDE REDUCTASE CHAPERONE-RELATED"/>
    <property type="match status" value="1"/>
</dbReference>
<gene>
    <name evidence="2" type="ordered locus">Mlg_1284</name>
</gene>
<dbReference type="InterPro" id="IPR020945">
    <property type="entry name" value="DMSO/NO3_reduct_chaperone"/>
</dbReference>
<evidence type="ECO:0000313" key="2">
    <source>
        <dbReference type="EMBL" id="ABI56633.1"/>
    </source>
</evidence>
<dbReference type="InterPro" id="IPR050289">
    <property type="entry name" value="TorD/DmsD_chaperones"/>
</dbReference>
<dbReference type="SUPFAM" id="SSF89155">
    <property type="entry name" value="TorD-like"/>
    <property type="match status" value="1"/>
</dbReference>
<dbReference type="HOGENOM" id="CLU_077650_2_0_6"/>
<name>Q0A954_ALKEH</name>
<protein>
    <submittedName>
        <fullName evidence="2">Cytoplasmic chaperone TorD family protein</fullName>
    </submittedName>
</protein>
<dbReference type="AlphaFoldDB" id="Q0A954"/>
<dbReference type="InterPro" id="IPR036411">
    <property type="entry name" value="TorD-like_sf"/>
</dbReference>
<evidence type="ECO:0000256" key="1">
    <source>
        <dbReference type="ARBA" id="ARBA00023186"/>
    </source>
</evidence>
<dbReference type="KEGG" id="aeh:Mlg_1284"/>
<dbReference type="EMBL" id="CP000453">
    <property type="protein sequence ID" value="ABI56633.1"/>
    <property type="molecule type" value="Genomic_DNA"/>
</dbReference>
<keyword evidence="3" id="KW-1185">Reference proteome</keyword>
<proteinExistence type="predicted"/>
<dbReference type="Pfam" id="PF02613">
    <property type="entry name" value="Nitrate_red_del"/>
    <property type="match status" value="1"/>
</dbReference>
<dbReference type="PANTHER" id="PTHR34227">
    <property type="entry name" value="CHAPERONE PROTEIN YCDY"/>
    <property type="match status" value="1"/>
</dbReference>
<keyword evidence="1" id="KW-0143">Chaperone</keyword>
<reference evidence="3" key="1">
    <citation type="submission" date="2006-08" db="EMBL/GenBank/DDBJ databases">
        <title>Complete sequence of Alkalilimnicola ehrilichei MLHE-1.</title>
        <authorList>
            <person name="Copeland A."/>
            <person name="Lucas S."/>
            <person name="Lapidus A."/>
            <person name="Barry K."/>
            <person name="Detter J.C."/>
            <person name="Glavina del Rio T."/>
            <person name="Hammon N."/>
            <person name="Israni S."/>
            <person name="Dalin E."/>
            <person name="Tice H."/>
            <person name="Pitluck S."/>
            <person name="Sims D."/>
            <person name="Brettin T."/>
            <person name="Bruce D."/>
            <person name="Han C."/>
            <person name="Tapia R."/>
            <person name="Gilna P."/>
            <person name="Schmutz J."/>
            <person name="Larimer F."/>
            <person name="Land M."/>
            <person name="Hauser L."/>
            <person name="Kyrpides N."/>
            <person name="Mikhailova N."/>
            <person name="Oremland R.S."/>
            <person name="Hoeft S.E."/>
            <person name="Switzer-Blum J."/>
            <person name="Kulp T."/>
            <person name="King G."/>
            <person name="Tabita R."/>
            <person name="Witte B."/>
            <person name="Santini J.M."/>
            <person name="Basu P."/>
            <person name="Hollibaugh J.T."/>
            <person name="Xie G."/>
            <person name="Stolz J.F."/>
            <person name="Richardson P."/>
        </authorList>
    </citation>
    <scope>NUCLEOTIDE SEQUENCE [LARGE SCALE GENOMIC DNA]</scope>
    <source>
        <strain evidence="3">ATCC BAA-1101 / DSM 17681 / MLHE-1</strain>
    </source>
</reference>